<organism evidence="3 4">
    <name type="scientific">Bimuria novae-zelandiae CBS 107.79</name>
    <dbReference type="NCBI Taxonomy" id="1447943"/>
    <lineage>
        <taxon>Eukaryota</taxon>
        <taxon>Fungi</taxon>
        <taxon>Dikarya</taxon>
        <taxon>Ascomycota</taxon>
        <taxon>Pezizomycotina</taxon>
        <taxon>Dothideomycetes</taxon>
        <taxon>Pleosporomycetidae</taxon>
        <taxon>Pleosporales</taxon>
        <taxon>Massarineae</taxon>
        <taxon>Didymosphaeriaceae</taxon>
        <taxon>Bimuria</taxon>
    </lineage>
</organism>
<feature type="compositionally biased region" description="Polar residues" evidence="2">
    <location>
        <begin position="145"/>
        <end position="164"/>
    </location>
</feature>
<evidence type="ECO:0008006" key="5">
    <source>
        <dbReference type="Google" id="ProtNLM"/>
    </source>
</evidence>
<name>A0A6A5V4L5_9PLEO</name>
<feature type="compositionally biased region" description="Polar residues" evidence="2">
    <location>
        <begin position="181"/>
        <end position="202"/>
    </location>
</feature>
<dbReference type="Gene3D" id="1.20.58.80">
    <property type="entry name" value="Phosphotransferase system, lactose/cellobiose-type IIA subunit"/>
    <property type="match status" value="1"/>
</dbReference>
<feature type="region of interest" description="Disordered" evidence="2">
    <location>
        <begin position="233"/>
        <end position="272"/>
    </location>
</feature>
<protein>
    <recommendedName>
        <fullName evidence="5">MIT domain-containing protein</fullName>
    </recommendedName>
</protein>
<proteinExistence type="predicted"/>
<feature type="region of interest" description="Disordered" evidence="2">
    <location>
        <begin position="65"/>
        <end position="202"/>
    </location>
</feature>
<evidence type="ECO:0000313" key="3">
    <source>
        <dbReference type="EMBL" id="KAF1972383.1"/>
    </source>
</evidence>
<keyword evidence="4" id="KW-1185">Reference proteome</keyword>
<evidence type="ECO:0000256" key="2">
    <source>
        <dbReference type="SAM" id="MobiDB-lite"/>
    </source>
</evidence>
<accession>A0A6A5V4L5</accession>
<feature type="compositionally biased region" description="Basic and acidic residues" evidence="2">
    <location>
        <begin position="69"/>
        <end position="82"/>
    </location>
</feature>
<dbReference type="OrthoDB" id="3197614at2759"/>
<feature type="compositionally biased region" description="Low complexity" evidence="2">
    <location>
        <begin position="103"/>
        <end position="118"/>
    </location>
</feature>
<dbReference type="AlphaFoldDB" id="A0A6A5V4L5"/>
<dbReference type="EMBL" id="ML976687">
    <property type="protein sequence ID" value="KAF1972383.1"/>
    <property type="molecule type" value="Genomic_DNA"/>
</dbReference>
<feature type="compositionally biased region" description="Basic and acidic residues" evidence="2">
    <location>
        <begin position="533"/>
        <end position="544"/>
    </location>
</feature>
<gene>
    <name evidence="3" type="ORF">BU23DRAFT_535052</name>
</gene>
<sequence>MESAPLIRAQEHVRNASAATYAGDLARAGQEHELAAAAFHEGLSCTKNAESLRLIALLENNHRSHARRIKADPRKERKRDKNVQPAEDAAESATTSPPSTNIASRPASPPVSASPTRAPSRRRLPQSSIASNLAEARGIGPRRGTPSNASVSVTNALANRNEPASTPVRDMLSRKVEASRSPPSSNQEEPVSVARQSTPSATEDSFRRFYSAFGSVMSAITPPLAFTALPLNLSPPTQVDETPPKESKRSKSKSRTHSPEASRTVKSSEPDLAALISKPALRSLREDGSAPLGPNESFYLVPTSGGTVSYANILQNPNAPHHPHPHHAARDSHLASIEEADNESGLKGSSHEEFVDARETVGPPSPTASRRPRSRGQTTTSVTAVRSIPAGRGSGLKTFEEISLENETLKATVDKQAKRLSMWETTSQSSYNALAQSFRARKMPSDPSALAQALAMGANAIPQALPSPTAGPSAPPHTDPDLAKRLAELEAQVAERNARLDELAKDNDKLERENKKHSEVLGRYRDQWEKLKAGARKRDMEKRAARTKAASETTRESEKEGEKTPEEVEAIEAEEPGFGKA</sequence>
<dbReference type="Proteomes" id="UP000800036">
    <property type="component" value="Unassembled WGS sequence"/>
</dbReference>
<reference evidence="3" key="1">
    <citation type="journal article" date="2020" name="Stud. Mycol.">
        <title>101 Dothideomycetes genomes: a test case for predicting lifestyles and emergence of pathogens.</title>
        <authorList>
            <person name="Haridas S."/>
            <person name="Albert R."/>
            <person name="Binder M."/>
            <person name="Bloem J."/>
            <person name="Labutti K."/>
            <person name="Salamov A."/>
            <person name="Andreopoulos B."/>
            <person name="Baker S."/>
            <person name="Barry K."/>
            <person name="Bills G."/>
            <person name="Bluhm B."/>
            <person name="Cannon C."/>
            <person name="Castanera R."/>
            <person name="Culley D."/>
            <person name="Daum C."/>
            <person name="Ezra D."/>
            <person name="Gonzalez J."/>
            <person name="Henrissat B."/>
            <person name="Kuo A."/>
            <person name="Liang C."/>
            <person name="Lipzen A."/>
            <person name="Lutzoni F."/>
            <person name="Magnuson J."/>
            <person name="Mondo S."/>
            <person name="Nolan M."/>
            <person name="Ohm R."/>
            <person name="Pangilinan J."/>
            <person name="Park H.-J."/>
            <person name="Ramirez L."/>
            <person name="Alfaro M."/>
            <person name="Sun H."/>
            <person name="Tritt A."/>
            <person name="Yoshinaga Y."/>
            <person name="Zwiers L.-H."/>
            <person name="Turgeon B."/>
            <person name="Goodwin S."/>
            <person name="Spatafora J."/>
            <person name="Crous P."/>
            <person name="Grigoriev I."/>
        </authorList>
    </citation>
    <scope>NUCLEOTIDE SEQUENCE</scope>
    <source>
        <strain evidence="3">CBS 107.79</strain>
    </source>
</reference>
<dbReference type="PANTHER" id="PTHR40130">
    <property type="entry name" value="EXPRESSED PROTEIN"/>
    <property type="match status" value="1"/>
</dbReference>
<evidence type="ECO:0000313" key="4">
    <source>
        <dbReference type="Proteomes" id="UP000800036"/>
    </source>
</evidence>
<feature type="coiled-coil region" evidence="1">
    <location>
        <begin position="486"/>
        <end position="527"/>
    </location>
</feature>
<feature type="region of interest" description="Disordered" evidence="2">
    <location>
        <begin position="533"/>
        <end position="581"/>
    </location>
</feature>
<feature type="region of interest" description="Disordered" evidence="2">
    <location>
        <begin position="339"/>
        <end position="390"/>
    </location>
</feature>
<evidence type="ECO:0000256" key="1">
    <source>
        <dbReference type="SAM" id="Coils"/>
    </source>
</evidence>
<feature type="compositionally biased region" description="Basic and acidic residues" evidence="2">
    <location>
        <begin position="349"/>
        <end position="359"/>
    </location>
</feature>
<feature type="region of interest" description="Disordered" evidence="2">
    <location>
        <begin position="462"/>
        <end position="484"/>
    </location>
</feature>
<keyword evidence="1" id="KW-0175">Coiled coil</keyword>
<feature type="compositionally biased region" description="Polar residues" evidence="2">
    <location>
        <begin position="92"/>
        <end position="102"/>
    </location>
</feature>
<feature type="compositionally biased region" description="Basic and acidic residues" evidence="2">
    <location>
        <begin position="553"/>
        <end position="566"/>
    </location>
</feature>
<dbReference type="PANTHER" id="PTHR40130:SF1">
    <property type="entry name" value="SPINDLE POLE BODY-ASSOCIATED PROTEIN CUT12 DOMAIN-CONTAINING PROTEIN"/>
    <property type="match status" value="1"/>
</dbReference>